<keyword evidence="2" id="KW-1185">Reference proteome</keyword>
<sequence>MVAVEVPRIVIFFEDDLSKEDERPGDVDAVGRPPFVPNTEIGIPSLLSRGAFHEAVLGGFRESLVTTLAGGRDSHDLEPSADRQSIVKDQPGKRPHLVWPGVVPHHGNDLGNRQVPEVQILYEEARSHTQPGVKNTLPQGGWGPFEFGCCEHPVDILSGWAHPVNWKPNLVGFVSKEFLPGLSS</sequence>
<organism evidence="1 2">
    <name type="scientific">Sphagnum jensenii</name>
    <dbReference type="NCBI Taxonomy" id="128206"/>
    <lineage>
        <taxon>Eukaryota</taxon>
        <taxon>Viridiplantae</taxon>
        <taxon>Streptophyta</taxon>
        <taxon>Embryophyta</taxon>
        <taxon>Bryophyta</taxon>
        <taxon>Sphagnophytina</taxon>
        <taxon>Sphagnopsida</taxon>
        <taxon>Sphagnales</taxon>
        <taxon>Sphagnaceae</taxon>
        <taxon>Sphagnum</taxon>
    </lineage>
</organism>
<gene>
    <name evidence="1" type="ORF">CSSPJE1EN2_LOCUS17343</name>
</gene>
<evidence type="ECO:0000313" key="1">
    <source>
        <dbReference type="EMBL" id="CAK9875094.1"/>
    </source>
</evidence>
<name>A0ABP1BHN1_9BRYO</name>
<accession>A0ABP1BHN1</accession>
<protein>
    <submittedName>
        <fullName evidence="1">Uncharacterized protein</fullName>
    </submittedName>
</protein>
<proteinExistence type="predicted"/>
<evidence type="ECO:0000313" key="2">
    <source>
        <dbReference type="Proteomes" id="UP001497522"/>
    </source>
</evidence>
<dbReference type="EMBL" id="OZ023705">
    <property type="protein sequence ID" value="CAK9875094.1"/>
    <property type="molecule type" value="Genomic_DNA"/>
</dbReference>
<reference evidence="1" key="1">
    <citation type="submission" date="2024-03" db="EMBL/GenBank/DDBJ databases">
        <authorList>
            <consortium name="ELIXIR-Norway"/>
            <consortium name="Elixir Norway"/>
        </authorList>
    </citation>
    <scope>NUCLEOTIDE SEQUENCE</scope>
</reference>
<dbReference type="Proteomes" id="UP001497522">
    <property type="component" value="Chromosome 4"/>
</dbReference>